<organism evidence="7 8">
    <name type="scientific">Lichtheimia corymbifera JMRC:FSU:9682</name>
    <dbReference type="NCBI Taxonomy" id="1263082"/>
    <lineage>
        <taxon>Eukaryota</taxon>
        <taxon>Fungi</taxon>
        <taxon>Fungi incertae sedis</taxon>
        <taxon>Mucoromycota</taxon>
        <taxon>Mucoromycotina</taxon>
        <taxon>Mucoromycetes</taxon>
        <taxon>Mucorales</taxon>
        <taxon>Lichtheimiaceae</taxon>
        <taxon>Lichtheimia</taxon>
    </lineage>
</organism>
<evidence type="ECO:0000256" key="3">
    <source>
        <dbReference type="ARBA" id="ARBA00023242"/>
    </source>
</evidence>
<evidence type="ECO:0000313" key="7">
    <source>
        <dbReference type="EMBL" id="CDH50959.1"/>
    </source>
</evidence>
<evidence type="ECO:0000259" key="6">
    <source>
        <dbReference type="Pfam" id="PF13874"/>
    </source>
</evidence>
<dbReference type="GO" id="GO:0036228">
    <property type="term" value="P:protein localization to nuclear inner membrane"/>
    <property type="evidence" value="ECO:0007669"/>
    <property type="project" value="TreeGrafter"/>
</dbReference>
<dbReference type="InterPro" id="IPR025712">
    <property type="entry name" value="Nup54_alpha-helical_dom"/>
</dbReference>
<evidence type="ECO:0000256" key="1">
    <source>
        <dbReference type="ARBA" id="ARBA00004123"/>
    </source>
</evidence>
<sequence>MFNTTQPSTGGFSFGASNTSKPATSTGFSFSTPTSTATSTNPTGSLFGGNATLNTTAPSTTPFGGFSSQPAAGSTTTTSKFGFPSASNQATGLSTNTGFGLGGTTTSLFAGAGNINQQNRDKQVYQLLLQADEEARRQQALVLTSEEQYKPQNVWQALALLRSWWDPSSPYCKFKCYFYNLVPPQEVHLYQKPQNHDKKAWDEAQKKNPDPSRLVPALAVGFDDVKKRMEAQERQAGAHLATLKEIQDKIKKLKGADAQSTANKLDEYKRRQMDLTQRVIKILKYAQVLRNKGLPLTAEEEAMRTSLENVQDQLLRSEQFRGKLSQLWAQLQLIKESGRKYDSSEDARVWSSMSEQDMGTITKILGEQTHGIEHTIDILEHDQMDVDNMLARYREKH</sequence>
<dbReference type="Proteomes" id="UP000027586">
    <property type="component" value="Unassembled WGS sequence"/>
</dbReference>
<dbReference type="GO" id="GO:0044613">
    <property type="term" value="C:nuclear pore central transport channel"/>
    <property type="evidence" value="ECO:0007669"/>
    <property type="project" value="TreeGrafter"/>
</dbReference>
<dbReference type="InterPro" id="IPR024864">
    <property type="entry name" value="Nup54/Nup57/Nup44"/>
</dbReference>
<protein>
    <submittedName>
        <fullName evidence="7">Nucleoporin nup44</fullName>
    </submittedName>
</protein>
<dbReference type="EMBL" id="CBTN010000008">
    <property type="protein sequence ID" value="CDH50959.1"/>
    <property type="molecule type" value="Genomic_DNA"/>
</dbReference>
<dbReference type="GO" id="GO:0006607">
    <property type="term" value="P:NLS-bearing protein import into nucleus"/>
    <property type="evidence" value="ECO:0007669"/>
    <property type="project" value="TreeGrafter"/>
</dbReference>
<dbReference type="OrthoDB" id="6162375at2759"/>
<reference evidence="7" key="1">
    <citation type="submission" date="2013-08" db="EMBL/GenBank/DDBJ databases">
        <title>Gene expansion shapes genome architecture in the human pathogen Lichtheimia corymbifera: an evolutionary genomics analysis in the ancient terrestrial Mucorales (Mucoromycotina).</title>
        <authorList>
            <person name="Schwartze V.U."/>
            <person name="Winter S."/>
            <person name="Shelest E."/>
            <person name="Marcet-Houben M."/>
            <person name="Horn F."/>
            <person name="Wehner S."/>
            <person name="Hoffmann K."/>
            <person name="Riege K."/>
            <person name="Sammeth M."/>
            <person name="Nowrousian M."/>
            <person name="Valiante V."/>
            <person name="Linde J."/>
            <person name="Jacobsen I.D."/>
            <person name="Marz M."/>
            <person name="Brakhage A.A."/>
            <person name="Gabaldon T."/>
            <person name="Bocker S."/>
            <person name="Voigt K."/>
        </authorList>
    </citation>
    <scope>NUCLEOTIDE SEQUENCE [LARGE SCALE GENOMIC DNA]</scope>
    <source>
        <strain evidence="7">FSU 9682</strain>
    </source>
</reference>
<feature type="coiled-coil region" evidence="4">
    <location>
        <begin position="229"/>
        <end position="278"/>
    </location>
</feature>
<proteinExistence type="predicted"/>
<accession>A0A068RLU6</accession>
<evidence type="ECO:0000256" key="5">
    <source>
        <dbReference type="SAM" id="MobiDB-lite"/>
    </source>
</evidence>
<dbReference type="PANTHER" id="PTHR13000">
    <property type="entry name" value="NUCLEOPORIN P54"/>
    <property type="match status" value="1"/>
</dbReference>
<feature type="domain" description="Nucleoporin Nup54 alpha-helical" evidence="6">
    <location>
        <begin position="192"/>
        <end position="331"/>
    </location>
</feature>
<comment type="caution">
    <text evidence="7">The sequence shown here is derived from an EMBL/GenBank/DDBJ whole genome shotgun (WGS) entry which is preliminary data.</text>
</comment>
<dbReference type="STRING" id="1263082.A0A068RLU6"/>
<dbReference type="Pfam" id="PF13874">
    <property type="entry name" value="Nup54"/>
    <property type="match status" value="1"/>
</dbReference>
<name>A0A068RLU6_9FUNG</name>
<comment type="subcellular location">
    <subcellularLocation>
        <location evidence="1">Nucleus</location>
    </subcellularLocation>
</comment>
<feature type="compositionally biased region" description="Low complexity" evidence="5">
    <location>
        <begin position="23"/>
        <end position="45"/>
    </location>
</feature>
<dbReference type="GO" id="GO:0017056">
    <property type="term" value="F:structural constituent of nuclear pore"/>
    <property type="evidence" value="ECO:0007669"/>
    <property type="project" value="TreeGrafter"/>
</dbReference>
<dbReference type="VEuPathDB" id="FungiDB:LCOR_02632.1"/>
<evidence type="ECO:0000256" key="4">
    <source>
        <dbReference type="SAM" id="Coils"/>
    </source>
</evidence>
<keyword evidence="3" id="KW-0539">Nucleus</keyword>
<feature type="region of interest" description="Disordered" evidence="5">
    <location>
        <begin position="1"/>
        <end position="80"/>
    </location>
</feature>
<dbReference type="AlphaFoldDB" id="A0A068RLU6"/>
<evidence type="ECO:0000256" key="2">
    <source>
        <dbReference type="ARBA" id="ARBA00022448"/>
    </source>
</evidence>
<feature type="compositionally biased region" description="Polar residues" evidence="5">
    <location>
        <begin position="1"/>
        <end position="22"/>
    </location>
</feature>
<dbReference type="GO" id="GO:0006999">
    <property type="term" value="P:nuclear pore organization"/>
    <property type="evidence" value="ECO:0007669"/>
    <property type="project" value="TreeGrafter"/>
</dbReference>
<keyword evidence="2" id="KW-0813">Transport</keyword>
<evidence type="ECO:0000313" key="8">
    <source>
        <dbReference type="Proteomes" id="UP000027586"/>
    </source>
</evidence>
<keyword evidence="8" id="KW-1185">Reference proteome</keyword>
<dbReference type="Gene3D" id="1.20.5.490">
    <property type="entry name" value="Single helix bin"/>
    <property type="match status" value="1"/>
</dbReference>
<feature type="compositionally biased region" description="Polar residues" evidence="5">
    <location>
        <begin position="51"/>
        <end position="80"/>
    </location>
</feature>
<gene>
    <name evidence="7" type="ORF">LCOR_02632.1</name>
</gene>
<keyword evidence="4" id="KW-0175">Coiled coil</keyword>
<dbReference type="PANTHER" id="PTHR13000:SF0">
    <property type="entry name" value="NUCLEOPORIN P54"/>
    <property type="match status" value="1"/>
</dbReference>